<organism evidence="1 2">
    <name type="scientific">Acinetobacter kyonggiensis</name>
    <dbReference type="NCBI Taxonomy" id="595670"/>
    <lineage>
        <taxon>Bacteria</taxon>
        <taxon>Pseudomonadati</taxon>
        <taxon>Pseudomonadota</taxon>
        <taxon>Gammaproteobacteria</taxon>
        <taxon>Moraxellales</taxon>
        <taxon>Moraxellaceae</taxon>
        <taxon>Acinetobacter</taxon>
    </lineage>
</organism>
<accession>A0A1H3M5A9</accession>
<evidence type="ECO:0000313" key="1">
    <source>
        <dbReference type="EMBL" id="SDY71921.1"/>
    </source>
</evidence>
<evidence type="ECO:0000313" key="2">
    <source>
        <dbReference type="Proteomes" id="UP000199035"/>
    </source>
</evidence>
<protein>
    <submittedName>
        <fullName evidence="1">Uncharacterized protein</fullName>
    </submittedName>
</protein>
<sequence>MYETYKYLYTHISTFGSLPTHKVFLNSTSNKSKLIFADNTFIYGLVSDWTLNNSAFGSRKSEWEEEPKPFLENERKRLILYKCAHPLFQTESAVRSV</sequence>
<dbReference type="EMBL" id="FNPK01000023">
    <property type="protein sequence ID" value="SDY71921.1"/>
    <property type="molecule type" value="Genomic_DNA"/>
</dbReference>
<dbReference type="RefSeq" id="WP_086185526.1">
    <property type="nucleotide sequence ID" value="NZ_FNPK01000023.1"/>
</dbReference>
<dbReference type="AlphaFoldDB" id="A0A1H3M5A9"/>
<reference evidence="2" key="1">
    <citation type="submission" date="2016-10" db="EMBL/GenBank/DDBJ databases">
        <authorList>
            <person name="Varghese N."/>
            <person name="Submissions S."/>
        </authorList>
    </citation>
    <scope>NUCLEOTIDE SEQUENCE [LARGE SCALE GENOMIC DNA]</scope>
    <source>
        <strain evidence="2">ANC 5109</strain>
    </source>
</reference>
<keyword evidence="2" id="KW-1185">Reference proteome</keyword>
<dbReference type="Proteomes" id="UP000199035">
    <property type="component" value="Unassembled WGS sequence"/>
</dbReference>
<name>A0A1H3M5A9_9GAMM</name>
<proteinExistence type="predicted"/>
<gene>
    <name evidence="1" type="ORF">SAMN05421643_12348</name>
</gene>